<dbReference type="Gene3D" id="3.40.1390.10">
    <property type="entry name" value="MurE/MurF, N-terminal domain"/>
    <property type="match status" value="1"/>
</dbReference>
<dbReference type="SUPFAM" id="SSF53623">
    <property type="entry name" value="MurD-like peptide ligases, catalytic domain"/>
    <property type="match status" value="1"/>
</dbReference>
<evidence type="ECO:0000256" key="4">
    <source>
        <dbReference type="ARBA" id="ARBA00022741"/>
    </source>
</evidence>
<reference evidence="16" key="1">
    <citation type="journal article" date="2019" name="Int. J. Syst. Evol. Microbiol.">
        <title>The Global Catalogue of Microorganisms (GCM) 10K type strain sequencing project: providing services to taxonomists for standard genome sequencing and annotation.</title>
        <authorList>
            <consortium name="The Broad Institute Genomics Platform"/>
            <consortium name="The Broad Institute Genome Sequencing Center for Infectious Disease"/>
            <person name="Wu L."/>
            <person name="Ma J."/>
        </authorList>
    </citation>
    <scope>NUCLEOTIDE SEQUENCE [LARGE SCALE GENOMIC DNA]</scope>
    <source>
        <strain evidence="16">CCUG 56754</strain>
    </source>
</reference>
<dbReference type="Pfam" id="PF08245">
    <property type="entry name" value="Mur_ligase_M"/>
    <property type="match status" value="1"/>
</dbReference>
<evidence type="ECO:0000256" key="8">
    <source>
        <dbReference type="ARBA" id="ARBA00023306"/>
    </source>
</evidence>
<feature type="domain" description="Mur ligase central" evidence="14">
    <location>
        <begin position="112"/>
        <end position="292"/>
    </location>
</feature>
<evidence type="ECO:0000256" key="5">
    <source>
        <dbReference type="ARBA" id="ARBA00022840"/>
    </source>
</evidence>
<dbReference type="InterPro" id="IPR035911">
    <property type="entry name" value="MurE/MurF_N"/>
</dbReference>
<dbReference type="InterPro" id="IPR004101">
    <property type="entry name" value="Mur_ligase_C"/>
</dbReference>
<keyword evidence="3 10" id="KW-0132">Cell division</keyword>
<evidence type="ECO:0000259" key="13">
    <source>
        <dbReference type="Pfam" id="PF02875"/>
    </source>
</evidence>
<feature type="binding site" evidence="10">
    <location>
        <begin position="114"/>
        <end position="120"/>
    </location>
    <ligand>
        <name>ATP</name>
        <dbReference type="ChEBI" id="CHEBI:30616"/>
    </ligand>
</feature>
<dbReference type="GO" id="GO:0047480">
    <property type="term" value="F:UDP-N-acetylmuramoyl-tripeptide-D-alanyl-D-alanine ligase activity"/>
    <property type="evidence" value="ECO:0007669"/>
    <property type="project" value="UniProtKB-EC"/>
</dbReference>
<dbReference type="Pfam" id="PF01225">
    <property type="entry name" value="Mur_ligase"/>
    <property type="match status" value="1"/>
</dbReference>
<evidence type="ECO:0000256" key="1">
    <source>
        <dbReference type="ARBA" id="ARBA00022490"/>
    </source>
</evidence>
<feature type="domain" description="Mur ligase C-terminal" evidence="13">
    <location>
        <begin position="315"/>
        <end position="439"/>
    </location>
</feature>
<dbReference type="InterPro" id="IPR005863">
    <property type="entry name" value="UDP-N-AcMur_synth"/>
</dbReference>
<keyword evidence="4 10" id="KW-0547">Nucleotide-binding</keyword>
<evidence type="ECO:0000256" key="11">
    <source>
        <dbReference type="RuleBase" id="RU004136"/>
    </source>
</evidence>
<dbReference type="PANTHER" id="PTHR43024">
    <property type="entry name" value="UDP-N-ACETYLMURAMOYL-TRIPEPTIDE--D-ALANYL-D-ALANINE LIGASE"/>
    <property type="match status" value="1"/>
</dbReference>
<keyword evidence="16" id="KW-1185">Reference proteome</keyword>
<comment type="similarity">
    <text evidence="10">Belongs to the MurCDEF family. MurF subfamily.</text>
</comment>
<keyword evidence="5 10" id="KW-0067">ATP-binding</keyword>
<dbReference type="Gene3D" id="3.40.1190.10">
    <property type="entry name" value="Mur-like, catalytic domain"/>
    <property type="match status" value="1"/>
</dbReference>
<comment type="catalytic activity">
    <reaction evidence="10 11">
        <text>D-alanyl-D-alanine + UDP-N-acetyl-alpha-D-muramoyl-L-alanyl-gamma-D-glutamyl-meso-2,6-diaminopimelate + ATP = UDP-N-acetyl-alpha-D-muramoyl-L-alanyl-gamma-D-glutamyl-meso-2,6-diaminopimeloyl-D-alanyl-D-alanine + ADP + phosphate + H(+)</text>
        <dbReference type="Rhea" id="RHEA:28374"/>
        <dbReference type="ChEBI" id="CHEBI:15378"/>
        <dbReference type="ChEBI" id="CHEBI:30616"/>
        <dbReference type="ChEBI" id="CHEBI:43474"/>
        <dbReference type="ChEBI" id="CHEBI:57822"/>
        <dbReference type="ChEBI" id="CHEBI:61386"/>
        <dbReference type="ChEBI" id="CHEBI:83905"/>
        <dbReference type="ChEBI" id="CHEBI:456216"/>
        <dbReference type="EC" id="6.3.2.10"/>
    </reaction>
</comment>
<evidence type="ECO:0000259" key="12">
    <source>
        <dbReference type="Pfam" id="PF01225"/>
    </source>
</evidence>
<keyword evidence="1 10" id="KW-0963">Cytoplasm</keyword>
<keyword evidence="6 10" id="KW-0133">Cell shape</keyword>
<dbReference type="InterPro" id="IPR051046">
    <property type="entry name" value="MurCDEF_CellWall_CoF430Synth"/>
</dbReference>
<comment type="caution">
    <text evidence="15">The sequence shown here is derived from an EMBL/GenBank/DDBJ whole genome shotgun (WGS) entry which is preliminary data.</text>
</comment>
<evidence type="ECO:0000256" key="2">
    <source>
        <dbReference type="ARBA" id="ARBA00022598"/>
    </source>
</evidence>
<proteinExistence type="inferred from homology"/>
<dbReference type="Proteomes" id="UP001597040">
    <property type="component" value="Unassembled WGS sequence"/>
</dbReference>
<evidence type="ECO:0000256" key="7">
    <source>
        <dbReference type="ARBA" id="ARBA00022984"/>
    </source>
</evidence>
<gene>
    <name evidence="10 15" type="primary">murF</name>
    <name evidence="15" type="ORF">ACFQ3N_06605</name>
</gene>
<keyword evidence="9 10" id="KW-0961">Cell wall biogenesis/degradation</keyword>
<evidence type="ECO:0000259" key="14">
    <source>
        <dbReference type="Pfam" id="PF08245"/>
    </source>
</evidence>
<name>A0ABW3LLE0_9BACI</name>
<feature type="domain" description="Mur ligase N-terminal catalytic" evidence="12">
    <location>
        <begin position="27"/>
        <end position="101"/>
    </location>
</feature>
<dbReference type="InterPro" id="IPR013221">
    <property type="entry name" value="Mur_ligase_cen"/>
</dbReference>
<dbReference type="RefSeq" id="WP_390360709.1">
    <property type="nucleotide sequence ID" value="NZ_JBHTKJ010000012.1"/>
</dbReference>
<comment type="subcellular location">
    <subcellularLocation>
        <location evidence="10 11">Cytoplasm</location>
    </subcellularLocation>
</comment>
<evidence type="ECO:0000256" key="3">
    <source>
        <dbReference type="ARBA" id="ARBA00022618"/>
    </source>
</evidence>
<sequence length="455" mass="50758">MLFTTEWLSELFVDFQGAAGDSIPLEQVTTDSRVETKKSLFIPLVGDNFDGHDYIKQAFDNGAVAAFWDKQKERPHFLPTDFPIFYVTDTLKALQLLASVYRDKVDPIVVGVTGSNGKTTTKDIVSAVVKTSYKTHHTIGNFNNQIGLPLTILSMPANTEMLVLEMGMNHFGEIEQLSNIAKPDYAIITNIGESHIEYLGSREGIAEAKLEILVGMKPNGQIIIDGDEKLLEKIHNNDQVITCGFNANNNVIVSQPKVMQEYTSFHLSDHEEYTISLLGKHNALNASFAITLGERLGINKVEIKKALKSLKLTSMRFELVKGINGVSIINDAYNASPTSMRASIEVVKQMKGFKQKVLVLGDIFELGNYAKELHQSVAEAIDEEIAVLFTYGEHAKEISTTVKEHQKKIISRHFDAREQLLQALQPYLSNDVLLLFKASRGMQFEKLAEKIKLPL</sequence>
<dbReference type="InterPro" id="IPR036565">
    <property type="entry name" value="Mur-like_cat_sf"/>
</dbReference>
<comment type="pathway">
    <text evidence="10 11">Cell wall biogenesis; peptidoglycan biosynthesis.</text>
</comment>
<dbReference type="EMBL" id="JBHTKJ010000012">
    <property type="protein sequence ID" value="MFD1038079.1"/>
    <property type="molecule type" value="Genomic_DNA"/>
</dbReference>
<protein>
    <recommendedName>
        <fullName evidence="10 11">UDP-N-acetylmuramoyl-tripeptide--D-alanyl-D-alanine ligase</fullName>
        <ecNumber evidence="10 11">6.3.2.10</ecNumber>
    </recommendedName>
    <alternativeName>
        <fullName evidence="10">D-alanyl-D-alanine-adding enzyme</fullName>
    </alternativeName>
</protein>
<evidence type="ECO:0000313" key="15">
    <source>
        <dbReference type="EMBL" id="MFD1038079.1"/>
    </source>
</evidence>
<dbReference type="InterPro" id="IPR036615">
    <property type="entry name" value="Mur_ligase_C_dom_sf"/>
</dbReference>
<dbReference type="SUPFAM" id="SSF53244">
    <property type="entry name" value="MurD-like peptide ligases, peptide-binding domain"/>
    <property type="match status" value="1"/>
</dbReference>
<dbReference type="NCBIfam" id="TIGR01143">
    <property type="entry name" value="murF"/>
    <property type="match status" value="1"/>
</dbReference>
<dbReference type="PANTHER" id="PTHR43024:SF1">
    <property type="entry name" value="UDP-N-ACETYLMURAMOYL-TRIPEPTIDE--D-ALANYL-D-ALANINE LIGASE"/>
    <property type="match status" value="1"/>
</dbReference>
<evidence type="ECO:0000256" key="10">
    <source>
        <dbReference type="HAMAP-Rule" id="MF_02019"/>
    </source>
</evidence>
<dbReference type="SUPFAM" id="SSF63418">
    <property type="entry name" value="MurE/MurF N-terminal domain"/>
    <property type="match status" value="1"/>
</dbReference>
<dbReference type="Pfam" id="PF02875">
    <property type="entry name" value="Mur_ligase_C"/>
    <property type="match status" value="1"/>
</dbReference>
<evidence type="ECO:0000256" key="9">
    <source>
        <dbReference type="ARBA" id="ARBA00023316"/>
    </source>
</evidence>
<keyword evidence="8 10" id="KW-0131">Cell cycle</keyword>
<evidence type="ECO:0000256" key="6">
    <source>
        <dbReference type="ARBA" id="ARBA00022960"/>
    </source>
</evidence>
<keyword evidence="2 10" id="KW-0436">Ligase</keyword>
<organism evidence="15 16">
    <name type="scientific">Virgibacillus byunsanensis</name>
    <dbReference type="NCBI Taxonomy" id="570945"/>
    <lineage>
        <taxon>Bacteria</taxon>
        <taxon>Bacillati</taxon>
        <taxon>Bacillota</taxon>
        <taxon>Bacilli</taxon>
        <taxon>Bacillales</taxon>
        <taxon>Bacillaceae</taxon>
        <taxon>Virgibacillus</taxon>
    </lineage>
</organism>
<keyword evidence="7 10" id="KW-0573">Peptidoglycan synthesis</keyword>
<dbReference type="InterPro" id="IPR000713">
    <property type="entry name" value="Mur_ligase_N"/>
</dbReference>
<dbReference type="EC" id="6.3.2.10" evidence="10 11"/>
<accession>A0ABW3LLE0</accession>
<comment type="function">
    <text evidence="10 11">Involved in cell wall formation. Catalyzes the final step in the synthesis of UDP-N-acetylmuramoyl-pentapeptide, the precursor of murein.</text>
</comment>
<dbReference type="HAMAP" id="MF_02019">
    <property type="entry name" value="MurF"/>
    <property type="match status" value="1"/>
</dbReference>
<evidence type="ECO:0000313" key="16">
    <source>
        <dbReference type="Proteomes" id="UP001597040"/>
    </source>
</evidence>
<dbReference type="Gene3D" id="3.90.190.20">
    <property type="entry name" value="Mur ligase, C-terminal domain"/>
    <property type="match status" value="1"/>
</dbReference>